<dbReference type="InterPro" id="IPR019054">
    <property type="entry name" value="Restrct_endonuc_II_AccI"/>
</dbReference>
<dbReference type="RefSeq" id="WP_073168952.1">
    <property type="nucleotide sequence ID" value="NZ_FQZE01000013.1"/>
</dbReference>
<protein>
    <submittedName>
        <fullName evidence="1">Type II restriction enzyme</fullName>
    </submittedName>
</protein>
<dbReference type="STRING" id="1168035.SAMN05444280_11365"/>
<reference evidence="1 2" key="1">
    <citation type="submission" date="2016-11" db="EMBL/GenBank/DDBJ databases">
        <authorList>
            <person name="Jaros S."/>
            <person name="Januszkiewicz K."/>
            <person name="Wedrychowicz H."/>
        </authorList>
    </citation>
    <scope>NUCLEOTIDE SEQUENCE [LARGE SCALE GENOMIC DNA]</scope>
    <source>
        <strain evidence="1 2">DSM 27063</strain>
    </source>
</reference>
<dbReference type="OrthoDB" id="9768133at2"/>
<organism evidence="1 2">
    <name type="scientific">Tangfeifania diversioriginum</name>
    <dbReference type="NCBI Taxonomy" id="1168035"/>
    <lineage>
        <taxon>Bacteria</taxon>
        <taxon>Pseudomonadati</taxon>
        <taxon>Bacteroidota</taxon>
        <taxon>Bacteroidia</taxon>
        <taxon>Marinilabiliales</taxon>
        <taxon>Prolixibacteraceae</taxon>
        <taxon>Tangfeifania</taxon>
    </lineage>
</organism>
<sequence length="366" mass="42887">MTYFNDLRKITKGIPDTIVDFNIPRDKTTPPTQASSNFITNKEQGDWAEDLIFRAINETSNNFVAVRYGKSDDLVAGEKGFEKFYNEFQDELDNIGKRPDLLIFKKSDFNEELGLDISGLKHTKITDYVKKAFAGLEIRSSAFLIEKYENEMQSRTKFHLSETLRIKDIILNEYSDFLNHPKKKPYLDLLKTINKNTVYAISFRRPSWNSTEKLQELTGLFKELKSHINIIQKRDYLSITPKVEDIKVVYRWAETFDVPHYYIQVFFDKSYGISFKQILKLLTDSDKEGEYYEISKDIKNQNKTTIKINTRKTKQIAYKIIEPEHSSVKREMGRGRLLFYVTFKGGTAYLNIDNLRNLLNISEKDF</sequence>
<dbReference type="Proteomes" id="UP000184050">
    <property type="component" value="Unassembled WGS sequence"/>
</dbReference>
<dbReference type="EMBL" id="FQZE01000013">
    <property type="protein sequence ID" value="SHJ20730.1"/>
    <property type="molecule type" value="Genomic_DNA"/>
</dbReference>
<dbReference type="AlphaFoldDB" id="A0A1M6HEU2"/>
<evidence type="ECO:0000313" key="2">
    <source>
        <dbReference type="Proteomes" id="UP000184050"/>
    </source>
</evidence>
<accession>A0A1M6HEU2</accession>
<name>A0A1M6HEU2_9BACT</name>
<proteinExistence type="predicted"/>
<evidence type="ECO:0000313" key="1">
    <source>
        <dbReference type="EMBL" id="SHJ20730.1"/>
    </source>
</evidence>
<dbReference type="Pfam" id="PF09545">
    <property type="entry name" value="RE_AccI"/>
    <property type="match status" value="1"/>
</dbReference>
<keyword evidence="2" id="KW-1185">Reference proteome</keyword>
<gene>
    <name evidence="1" type="ORF">SAMN05444280_11365</name>
</gene>